<dbReference type="PANTHER" id="PTHR43673:SF10">
    <property type="entry name" value="NADH DEHYDROGENASE_NAD(P)H NITROREDUCTASE XCC3605-RELATED"/>
    <property type="match status" value="1"/>
</dbReference>
<reference evidence="4 5" key="1">
    <citation type="submission" date="2018-03" db="EMBL/GenBank/DDBJ databases">
        <title>The draft genome of Sphingosinicella sp. GL-C-18.</title>
        <authorList>
            <person name="Liu L."/>
            <person name="Li L."/>
            <person name="Liang L."/>
            <person name="Zhang X."/>
            <person name="Wang T."/>
        </authorList>
    </citation>
    <scope>NUCLEOTIDE SEQUENCE [LARGE SCALE GENOMIC DNA]</scope>
    <source>
        <strain evidence="4 5">GL-C-18</strain>
    </source>
</reference>
<comment type="caution">
    <text evidence="4">The sequence shown here is derived from an EMBL/GenBank/DDBJ whole genome shotgun (WGS) entry which is preliminary data.</text>
</comment>
<evidence type="ECO:0000256" key="1">
    <source>
        <dbReference type="ARBA" id="ARBA00007118"/>
    </source>
</evidence>
<dbReference type="Gene3D" id="3.40.109.10">
    <property type="entry name" value="NADH Oxidase"/>
    <property type="match status" value="1"/>
</dbReference>
<sequence length="195" mass="21854">MMIEREPTFPIDPLFLERWSPRAFDGAEIPHDALMAMFEAARWAPSAFNAQPWRFLYARRGDEHWPRFLDLLIPWNQAWAKGAAALVFMLSDTLTETEWGGTQISHSHSFDAGAAWACLALQAAKLGYQAHGMSGIELDRARADLDVPERFRIEAAAAIGRPGDPATLPESLRAREAPSNRRALEEIVFHGRFPG</sequence>
<feature type="domain" description="Nitroreductase" evidence="3">
    <location>
        <begin position="17"/>
        <end position="71"/>
    </location>
</feature>
<comment type="similarity">
    <text evidence="1">Belongs to the nitroreductase family.</text>
</comment>
<evidence type="ECO:0000259" key="3">
    <source>
        <dbReference type="Pfam" id="PF00881"/>
    </source>
</evidence>
<dbReference type="PANTHER" id="PTHR43673">
    <property type="entry name" value="NAD(P)H NITROREDUCTASE YDGI-RELATED"/>
    <property type="match status" value="1"/>
</dbReference>
<evidence type="ECO:0000313" key="5">
    <source>
        <dbReference type="Proteomes" id="UP000241167"/>
    </source>
</evidence>
<dbReference type="Pfam" id="PF00881">
    <property type="entry name" value="Nitroreductase"/>
    <property type="match status" value="1"/>
</dbReference>
<keyword evidence="5" id="KW-1185">Reference proteome</keyword>
<dbReference type="InterPro" id="IPR029479">
    <property type="entry name" value="Nitroreductase"/>
</dbReference>
<evidence type="ECO:0000256" key="2">
    <source>
        <dbReference type="ARBA" id="ARBA00023002"/>
    </source>
</evidence>
<dbReference type="OrthoDB" id="9802510at2"/>
<dbReference type="AlphaFoldDB" id="A0A2P7QLB8"/>
<keyword evidence="2" id="KW-0560">Oxidoreductase</keyword>
<organism evidence="4 5">
    <name type="scientific">Allosphingosinicella deserti</name>
    <dbReference type="NCBI Taxonomy" id="2116704"/>
    <lineage>
        <taxon>Bacteria</taxon>
        <taxon>Pseudomonadati</taxon>
        <taxon>Pseudomonadota</taxon>
        <taxon>Alphaproteobacteria</taxon>
        <taxon>Sphingomonadales</taxon>
        <taxon>Sphingomonadaceae</taxon>
        <taxon>Allosphingosinicella</taxon>
    </lineage>
</organism>
<dbReference type="SUPFAM" id="SSF55469">
    <property type="entry name" value="FMN-dependent nitroreductase-like"/>
    <property type="match status" value="1"/>
</dbReference>
<accession>A0A2P7QLB8</accession>
<dbReference type="Proteomes" id="UP000241167">
    <property type="component" value="Unassembled WGS sequence"/>
</dbReference>
<protein>
    <submittedName>
        <fullName evidence="4">Nitroreductase</fullName>
    </submittedName>
</protein>
<gene>
    <name evidence="4" type="ORF">C7I55_15545</name>
</gene>
<name>A0A2P7QLB8_9SPHN</name>
<dbReference type="EMBL" id="PXYI01000005">
    <property type="protein sequence ID" value="PSJ38745.1"/>
    <property type="molecule type" value="Genomic_DNA"/>
</dbReference>
<evidence type="ECO:0000313" key="4">
    <source>
        <dbReference type="EMBL" id="PSJ38745.1"/>
    </source>
</evidence>
<proteinExistence type="inferred from homology"/>
<dbReference type="InterPro" id="IPR000415">
    <property type="entry name" value="Nitroreductase-like"/>
</dbReference>
<dbReference type="GO" id="GO:0016491">
    <property type="term" value="F:oxidoreductase activity"/>
    <property type="evidence" value="ECO:0007669"/>
    <property type="project" value="UniProtKB-KW"/>
</dbReference>
<dbReference type="CDD" id="cd02138">
    <property type="entry name" value="TdsD-like"/>
    <property type="match status" value="1"/>
</dbReference>